<comment type="caution">
    <text evidence="4">The sequence shown here is derived from an EMBL/GenBank/DDBJ whole genome shotgun (WGS) entry which is preliminary data.</text>
</comment>
<dbReference type="AlphaFoldDB" id="A0A327KT52"/>
<name>A0A327KT52_9BRAD</name>
<dbReference type="InterPro" id="IPR038296">
    <property type="entry name" value="ParD_sf"/>
</dbReference>
<accession>A0A327KT52</accession>
<evidence type="ECO:0000313" key="5">
    <source>
        <dbReference type="Proteomes" id="UP000249130"/>
    </source>
</evidence>
<sequence length="92" mass="10419">MPTRNISFTPEQDAFIEDVVQSGEYQNASEMVRDALRALQQRREEDALKLEALRLQIRAGVEALDGGDYVEVAADDLDRYLDNLGTRPPKPR</sequence>
<dbReference type="PANTHER" id="PTHR36582">
    <property type="entry name" value="ANTITOXIN PARD"/>
    <property type="match status" value="1"/>
</dbReference>
<keyword evidence="5" id="KW-1185">Reference proteome</keyword>
<dbReference type="EMBL" id="NPEX01000230">
    <property type="protein sequence ID" value="RAI40502.1"/>
    <property type="molecule type" value="Genomic_DNA"/>
</dbReference>
<dbReference type="OrthoDB" id="9815501at2"/>
<dbReference type="NCBIfam" id="TIGR02606">
    <property type="entry name" value="antidote_CC2985"/>
    <property type="match status" value="1"/>
</dbReference>
<gene>
    <name evidence="4" type="ORF">CH341_23670</name>
</gene>
<dbReference type="RefSeq" id="WP_111421478.1">
    <property type="nucleotide sequence ID" value="NZ_NPEX01000230.1"/>
</dbReference>
<evidence type="ECO:0000256" key="2">
    <source>
        <dbReference type="ARBA" id="ARBA00022649"/>
    </source>
</evidence>
<dbReference type="Proteomes" id="UP000249130">
    <property type="component" value="Unassembled WGS sequence"/>
</dbReference>
<reference evidence="4 5" key="1">
    <citation type="submission" date="2017-07" db="EMBL/GenBank/DDBJ databases">
        <title>Draft Genome Sequences of Select Purple Nonsulfur Bacteria.</title>
        <authorList>
            <person name="Lasarre B."/>
            <person name="Mckinlay J.B."/>
        </authorList>
    </citation>
    <scope>NUCLEOTIDE SEQUENCE [LARGE SCALE GENOMIC DNA]</scope>
    <source>
        <strain evidence="4 5">DSM 5909</strain>
    </source>
</reference>
<dbReference type="SUPFAM" id="SSF47598">
    <property type="entry name" value="Ribbon-helix-helix"/>
    <property type="match status" value="1"/>
</dbReference>
<dbReference type="PANTHER" id="PTHR36582:SF2">
    <property type="entry name" value="ANTITOXIN PARD"/>
    <property type="match status" value="1"/>
</dbReference>
<keyword evidence="2" id="KW-1277">Toxin-antitoxin system</keyword>
<protein>
    <submittedName>
        <fullName evidence="4">CopG family transcriptional regulator</fullName>
    </submittedName>
</protein>
<dbReference type="GO" id="GO:0006355">
    <property type="term" value="P:regulation of DNA-templated transcription"/>
    <property type="evidence" value="ECO:0007669"/>
    <property type="project" value="InterPro"/>
</dbReference>
<feature type="coiled-coil region" evidence="3">
    <location>
        <begin position="25"/>
        <end position="56"/>
    </location>
</feature>
<dbReference type="Pfam" id="PF03693">
    <property type="entry name" value="ParD_antitoxin"/>
    <property type="match status" value="1"/>
</dbReference>
<keyword evidence="3" id="KW-0175">Coiled coil</keyword>
<evidence type="ECO:0000313" key="4">
    <source>
        <dbReference type="EMBL" id="RAI40502.1"/>
    </source>
</evidence>
<comment type="similarity">
    <text evidence="1">Belongs to the ParD antitoxin family.</text>
</comment>
<evidence type="ECO:0000256" key="1">
    <source>
        <dbReference type="ARBA" id="ARBA00008580"/>
    </source>
</evidence>
<dbReference type="InterPro" id="IPR010985">
    <property type="entry name" value="Ribbon_hlx_hlx"/>
</dbReference>
<proteinExistence type="inferred from homology"/>
<evidence type="ECO:0000256" key="3">
    <source>
        <dbReference type="SAM" id="Coils"/>
    </source>
</evidence>
<dbReference type="CDD" id="cd22231">
    <property type="entry name" value="RHH_NikR_HicB-like"/>
    <property type="match status" value="1"/>
</dbReference>
<organism evidence="4 5">
    <name type="scientific">Rhodoplanes roseus</name>
    <dbReference type="NCBI Taxonomy" id="29409"/>
    <lineage>
        <taxon>Bacteria</taxon>
        <taxon>Pseudomonadati</taxon>
        <taxon>Pseudomonadota</taxon>
        <taxon>Alphaproteobacteria</taxon>
        <taxon>Hyphomicrobiales</taxon>
        <taxon>Nitrobacteraceae</taxon>
        <taxon>Rhodoplanes</taxon>
    </lineage>
</organism>
<dbReference type="Gene3D" id="6.10.10.120">
    <property type="entry name" value="Antitoxin ParD1-like"/>
    <property type="match status" value="1"/>
</dbReference>
<dbReference type="InterPro" id="IPR022789">
    <property type="entry name" value="ParD"/>
</dbReference>